<gene>
    <name evidence="1" type="ORF">IM697_18330</name>
</gene>
<dbReference type="RefSeq" id="WP_194048767.1">
    <property type="nucleotide sequence ID" value="NZ_CP063373.1"/>
</dbReference>
<organism evidence="1 2">
    <name type="scientific">Streptomyces ferrugineus</name>
    <dbReference type="NCBI Taxonomy" id="1413221"/>
    <lineage>
        <taxon>Bacteria</taxon>
        <taxon>Bacillati</taxon>
        <taxon>Actinomycetota</taxon>
        <taxon>Actinomycetes</taxon>
        <taxon>Kitasatosporales</taxon>
        <taxon>Streptomycetaceae</taxon>
        <taxon>Streptomyces</taxon>
    </lineage>
</organism>
<keyword evidence="2" id="KW-1185">Reference proteome</keyword>
<evidence type="ECO:0000313" key="2">
    <source>
        <dbReference type="Proteomes" id="UP000594205"/>
    </source>
</evidence>
<dbReference type="Proteomes" id="UP000594205">
    <property type="component" value="Chromosome"/>
</dbReference>
<evidence type="ECO:0000313" key="1">
    <source>
        <dbReference type="EMBL" id="QOV40180.1"/>
    </source>
</evidence>
<proteinExistence type="predicted"/>
<dbReference type="EMBL" id="CP063373">
    <property type="protein sequence ID" value="QOV40180.1"/>
    <property type="molecule type" value="Genomic_DNA"/>
</dbReference>
<dbReference type="KEGG" id="sfeu:IM697_18330"/>
<accession>A0A7M2SV04</accession>
<name>A0A7M2SV04_9ACTN</name>
<sequence>METREVAEVEALSAWFATATPDPDLAVSLWRENAHLPRRLQCGMAFDIVMADRSLISTAYRLLAQYEQPLGPAVLFTSLRSAAVLVPVGTALRWNSLMATAQWPERRPRPACLSAGHVILVPAPRPAGLLAQWLEPPDDEQAIGGAPLLTSPVPLARCITEAQALLGPPERTPLRRTVSAVRSLLHSPQRT</sequence>
<dbReference type="AlphaFoldDB" id="A0A7M2SV04"/>
<reference evidence="1 2" key="1">
    <citation type="submission" date="2020-10" db="EMBL/GenBank/DDBJ databases">
        <title>Streptomyces ferrugineus complate genome analysis.</title>
        <authorList>
            <person name="Anwar N."/>
        </authorList>
    </citation>
    <scope>NUCLEOTIDE SEQUENCE [LARGE SCALE GENOMIC DNA]</scope>
    <source>
        <strain evidence="1 2">CCTCC AA2014009</strain>
    </source>
</reference>
<evidence type="ECO:0008006" key="3">
    <source>
        <dbReference type="Google" id="ProtNLM"/>
    </source>
</evidence>
<protein>
    <recommendedName>
        <fullName evidence="3">DNA primase/polymerase bifunctional N-terminal domain-containing protein</fullName>
    </recommendedName>
</protein>